<proteinExistence type="predicted"/>
<dbReference type="KEGG" id="lwi:UE46_05275"/>
<dbReference type="SMART" id="SM00990">
    <property type="entry name" value="VRR_NUC"/>
    <property type="match status" value="1"/>
</dbReference>
<dbReference type="InterPro" id="IPR011856">
    <property type="entry name" value="tRNA_endonuc-like_dom_sf"/>
</dbReference>
<sequence>MRESKIEEYLRKEVRKREGLCWKFTSPGTRGVPDRIVMLGGRLVFVETKAPGKELRKLQEKRTKQIVEKGQLHYVADCKERVDNLMELFDNGTL</sequence>
<name>A0A1S7FSS8_9LIST</name>
<dbReference type="Proteomes" id="UP000223060">
    <property type="component" value="Chromosome"/>
</dbReference>
<evidence type="ECO:0000256" key="3">
    <source>
        <dbReference type="ARBA" id="ARBA00022801"/>
    </source>
</evidence>
<gene>
    <name evidence="5" type="ORF">UE46_05275</name>
</gene>
<dbReference type="GO" id="GO:0003676">
    <property type="term" value="F:nucleic acid binding"/>
    <property type="evidence" value="ECO:0007669"/>
    <property type="project" value="InterPro"/>
</dbReference>
<feature type="domain" description="VRR-NUC" evidence="4">
    <location>
        <begin position="1"/>
        <end position="80"/>
    </location>
</feature>
<accession>A0A1S7FZ22</accession>
<evidence type="ECO:0000313" key="6">
    <source>
        <dbReference type="Proteomes" id="UP000223060"/>
    </source>
</evidence>
<evidence type="ECO:0000259" key="4">
    <source>
        <dbReference type="SMART" id="SM00990"/>
    </source>
</evidence>
<protein>
    <submittedName>
        <fullName evidence="5">Type VI secretion protein</fullName>
    </submittedName>
</protein>
<reference evidence="6" key="1">
    <citation type="submission" date="2015-03" db="EMBL/GenBank/DDBJ databases">
        <authorList>
            <person name="Ferrari E."/>
            <person name="Walter M.C."/>
            <person name="Huptas C."/>
            <person name="Scherer S."/>
            <person name="Mueller-Herbst S."/>
        </authorList>
    </citation>
    <scope>NUCLEOTIDE SEQUENCE [LARGE SCALE GENOMIC DNA]</scope>
    <source>
        <strain evidence="6">LWP01</strain>
    </source>
</reference>
<comment type="cofactor">
    <cofactor evidence="1">
        <name>Mg(2+)</name>
        <dbReference type="ChEBI" id="CHEBI:18420"/>
    </cofactor>
</comment>
<dbReference type="GO" id="GO:0004518">
    <property type="term" value="F:nuclease activity"/>
    <property type="evidence" value="ECO:0007669"/>
    <property type="project" value="UniProtKB-KW"/>
</dbReference>
<dbReference type="AlphaFoldDB" id="A0A1S7FSS8"/>
<dbReference type="InterPro" id="IPR014883">
    <property type="entry name" value="VRR_NUC"/>
</dbReference>
<evidence type="ECO:0000256" key="1">
    <source>
        <dbReference type="ARBA" id="ARBA00001946"/>
    </source>
</evidence>
<dbReference type="GO" id="GO:0016788">
    <property type="term" value="F:hydrolase activity, acting on ester bonds"/>
    <property type="evidence" value="ECO:0007669"/>
    <property type="project" value="InterPro"/>
</dbReference>
<keyword evidence="3" id="KW-0378">Hydrolase</keyword>
<keyword evidence="2" id="KW-0540">Nuclease</keyword>
<accession>A0A1S7FSS8</accession>
<dbReference type="EMBL" id="CP011102">
    <property type="protein sequence ID" value="AQY50496.1"/>
    <property type="molecule type" value="Genomic_DNA"/>
</dbReference>
<dbReference type="Gene3D" id="3.40.1350.10">
    <property type="match status" value="1"/>
</dbReference>
<evidence type="ECO:0000313" key="5">
    <source>
        <dbReference type="EMBL" id="AQY50496.1"/>
    </source>
</evidence>
<organism evidence="5 6">
    <name type="scientific">Listeria weihenstephanensis</name>
    <dbReference type="NCBI Taxonomy" id="1006155"/>
    <lineage>
        <taxon>Bacteria</taxon>
        <taxon>Bacillati</taxon>
        <taxon>Bacillota</taxon>
        <taxon>Bacilli</taxon>
        <taxon>Bacillales</taxon>
        <taxon>Listeriaceae</taxon>
        <taxon>Listeria</taxon>
    </lineage>
</organism>
<evidence type="ECO:0000256" key="2">
    <source>
        <dbReference type="ARBA" id="ARBA00022722"/>
    </source>
</evidence>
<keyword evidence="6" id="KW-1185">Reference proteome</keyword>